<dbReference type="OrthoDB" id="539213at2759"/>
<sequence length="535" mass="63450">MNLKINFGKKKKIPKLMTLAAEAVGKVLNSQEKEELEKYIEMLKSFPTIYMKKIIKFLHWTKYQKFIEKPDFYEFNKSKYWNQTLINEELFFRLKFANDRNNEILTDPEILLVNVFENIEMFKSSNWDKNEQRIPKVMDFALEYSLPTNILEVLCLRVLGSIPKKYSKSRNQIRNYFSQIAYQNSDIDIFIYGLDQEKATQKINNLINQILGNSLYSGTYQVFRSDHTISLVSTLPLRHIQFILRLYKSPAEILLGFDIDACSIGFDGKQVFANPRCIRAITKRYNLVDLTRRSPSYESRLLKYAHRGFCVAVNNLDRSKINMDIYLKGFHKVYGLAKLLILEKFPTSDQRKQHLKMLNENYWTNYRKKRMELGRKFDPVAFNLTQIYVPKYKRKSNSVSDYDSVYIPFSEGTTAKIQQIWWDYLYRSKRETKSIFRYNEPIPKFCYFDKSQVQYFYQIFNSSEAPQFNFNSHSLIQNENENENENENDNDNNLISLSDIDWVVDNPGKQNLLTGSFNRPEIDEIEWLVSAYNLL</sequence>
<comment type="caution">
    <text evidence="1">The sequence shown here is derived from an EMBL/GenBank/DDBJ whole genome shotgun (WGS) entry which is preliminary data.</text>
</comment>
<reference evidence="1" key="1">
    <citation type="submission" date="2022-10" db="EMBL/GenBank/DDBJ databases">
        <title>Novel sulphate-reducing endosymbionts in the free-living metamonad Anaeramoeba.</title>
        <authorList>
            <person name="Jerlstrom-Hultqvist J."/>
            <person name="Cepicka I."/>
            <person name="Gallot-Lavallee L."/>
            <person name="Salas-Leiva D."/>
            <person name="Curtis B.A."/>
            <person name="Zahonova K."/>
            <person name="Pipaliya S."/>
            <person name="Dacks J."/>
            <person name="Roger A.J."/>
        </authorList>
    </citation>
    <scope>NUCLEOTIDE SEQUENCE</scope>
    <source>
        <strain evidence="1">BMAN</strain>
    </source>
</reference>
<dbReference type="EMBL" id="JAPDFW010000103">
    <property type="protein sequence ID" value="KAJ5069774.1"/>
    <property type="molecule type" value="Genomic_DNA"/>
</dbReference>
<organism evidence="1 2">
    <name type="scientific">Anaeramoeba ignava</name>
    <name type="common">Anaerobic marine amoeba</name>
    <dbReference type="NCBI Taxonomy" id="1746090"/>
    <lineage>
        <taxon>Eukaryota</taxon>
        <taxon>Metamonada</taxon>
        <taxon>Anaeramoebidae</taxon>
        <taxon>Anaeramoeba</taxon>
    </lineage>
</organism>
<dbReference type="AlphaFoldDB" id="A0A9Q0R794"/>
<evidence type="ECO:0000313" key="2">
    <source>
        <dbReference type="Proteomes" id="UP001149090"/>
    </source>
</evidence>
<keyword evidence="2" id="KW-1185">Reference proteome</keyword>
<protein>
    <submittedName>
        <fullName evidence="1">Reductase</fullName>
    </submittedName>
</protein>
<dbReference type="PANTHER" id="PTHR43558:SF6">
    <property type="entry name" value="REDUCTASE, PUTATIVE (AFU_ORTHOLOGUE AFUA_3G10540)-RELATED"/>
    <property type="match status" value="1"/>
</dbReference>
<name>A0A9Q0R794_ANAIG</name>
<dbReference type="PANTHER" id="PTHR43558">
    <property type="entry name" value="REDUCTASE, PUTATIVE (AFU_ORTHOLOGUE AFUA_3G10540)-RELATED"/>
    <property type="match status" value="1"/>
</dbReference>
<proteinExistence type="predicted"/>
<evidence type="ECO:0000313" key="1">
    <source>
        <dbReference type="EMBL" id="KAJ5069774.1"/>
    </source>
</evidence>
<dbReference type="InterPro" id="IPR053354">
    <property type="entry name" value="MGDG_epimerase"/>
</dbReference>
<gene>
    <name evidence="1" type="ORF">M0811_02352</name>
</gene>
<dbReference type="Proteomes" id="UP001149090">
    <property type="component" value="Unassembled WGS sequence"/>
</dbReference>
<dbReference type="Pfam" id="PF26128">
    <property type="entry name" value="Gad2"/>
    <property type="match status" value="1"/>
</dbReference>
<accession>A0A9Q0R794</accession>